<accession>A0AAN6QB42</accession>
<sequence length="276" mass="28884">MVTPSISAARRLPATVLRALRPPTTPSNTTATITTVSSSRRPSPFQPSNTTTSPSNNLRLPASSSSSRRAIHTTRPAAAAQSSRRSRKPPLAHNAEPVPDQPPTTDFGAMDVLASAPVPTTAVEVCHADGFSLNSGVHIGGGSGALLVSGEAFCWRPWEILGGSGGGDGMGTGTGMGMGNRRGKRLVNERGQWEVGEEAFGVLGVVWPRPDLLILGLGPEIRPLSPATRRAINNLGMRVEVLDTRNAVNQYNMLATERGMGDVAAALIPIGWKDGA</sequence>
<organism evidence="2 3">
    <name type="scientific">Parathielavia hyrcaniae</name>
    <dbReference type="NCBI Taxonomy" id="113614"/>
    <lineage>
        <taxon>Eukaryota</taxon>
        <taxon>Fungi</taxon>
        <taxon>Dikarya</taxon>
        <taxon>Ascomycota</taxon>
        <taxon>Pezizomycotina</taxon>
        <taxon>Sordariomycetes</taxon>
        <taxon>Sordariomycetidae</taxon>
        <taxon>Sordariales</taxon>
        <taxon>Chaetomiaceae</taxon>
        <taxon>Parathielavia</taxon>
    </lineage>
</organism>
<dbReference type="PANTHER" id="PTHR21192:SF2">
    <property type="entry name" value="NADH DEHYDROGENASE [UBIQUINONE] 1 ALPHA SUBCOMPLEX ASSEMBLY FACTOR 3"/>
    <property type="match status" value="1"/>
</dbReference>
<dbReference type="InterPro" id="IPR036748">
    <property type="entry name" value="MTH938-like_sf"/>
</dbReference>
<evidence type="ECO:0000313" key="3">
    <source>
        <dbReference type="Proteomes" id="UP001305647"/>
    </source>
</evidence>
<dbReference type="SUPFAM" id="SSF64076">
    <property type="entry name" value="MTH938-like"/>
    <property type="match status" value="1"/>
</dbReference>
<evidence type="ECO:0000256" key="1">
    <source>
        <dbReference type="SAM" id="MobiDB-lite"/>
    </source>
</evidence>
<evidence type="ECO:0000313" key="2">
    <source>
        <dbReference type="EMBL" id="KAK4106929.1"/>
    </source>
</evidence>
<feature type="compositionally biased region" description="Low complexity" evidence="1">
    <location>
        <begin position="53"/>
        <end position="68"/>
    </location>
</feature>
<dbReference type="EMBL" id="MU863624">
    <property type="protein sequence ID" value="KAK4106929.1"/>
    <property type="molecule type" value="Genomic_DNA"/>
</dbReference>
<feature type="region of interest" description="Disordered" evidence="1">
    <location>
        <begin position="20"/>
        <end position="109"/>
    </location>
</feature>
<dbReference type="GO" id="GO:0005743">
    <property type="term" value="C:mitochondrial inner membrane"/>
    <property type="evidence" value="ECO:0007669"/>
    <property type="project" value="TreeGrafter"/>
</dbReference>
<dbReference type="Proteomes" id="UP001305647">
    <property type="component" value="Unassembled WGS sequence"/>
</dbReference>
<dbReference type="Pfam" id="PF04430">
    <property type="entry name" value="DUF498"/>
    <property type="match status" value="1"/>
</dbReference>
<dbReference type="AlphaFoldDB" id="A0AAN6QB42"/>
<gene>
    <name evidence="2" type="ORF">N658DRAFT_563636</name>
</gene>
<feature type="compositionally biased region" description="Low complexity" evidence="1">
    <location>
        <begin position="26"/>
        <end position="43"/>
    </location>
</feature>
<reference evidence="2" key="1">
    <citation type="journal article" date="2023" name="Mol. Phylogenet. Evol.">
        <title>Genome-scale phylogeny and comparative genomics of the fungal order Sordariales.</title>
        <authorList>
            <person name="Hensen N."/>
            <person name="Bonometti L."/>
            <person name="Westerberg I."/>
            <person name="Brannstrom I.O."/>
            <person name="Guillou S."/>
            <person name="Cros-Aarteil S."/>
            <person name="Calhoun S."/>
            <person name="Haridas S."/>
            <person name="Kuo A."/>
            <person name="Mondo S."/>
            <person name="Pangilinan J."/>
            <person name="Riley R."/>
            <person name="LaButti K."/>
            <person name="Andreopoulos B."/>
            <person name="Lipzen A."/>
            <person name="Chen C."/>
            <person name="Yan M."/>
            <person name="Daum C."/>
            <person name="Ng V."/>
            <person name="Clum A."/>
            <person name="Steindorff A."/>
            <person name="Ohm R.A."/>
            <person name="Martin F."/>
            <person name="Silar P."/>
            <person name="Natvig D.O."/>
            <person name="Lalanne C."/>
            <person name="Gautier V."/>
            <person name="Ament-Velasquez S.L."/>
            <person name="Kruys A."/>
            <person name="Hutchinson M.I."/>
            <person name="Powell A.J."/>
            <person name="Barry K."/>
            <person name="Miller A.N."/>
            <person name="Grigoriev I.V."/>
            <person name="Debuchy R."/>
            <person name="Gladieux P."/>
            <person name="Hiltunen Thoren M."/>
            <person name="Johannesson H."/>
        </authorList>
    </citation>
    <scope>NUCLEOTIDE SEQUENCE</scope>
    <source>
        <strain evidence="2">CBS 757.83</strain>
    </source>
</reference>
<name>A0AAN6QB42_9PEZI</name>
<dbReference type="GO" id="GO:0032981">
    <property type="term" value="P:mitochondrial respiratory chain complex I assembly"/>
    <property type="evidence" value="ECO:0007669"/>
    <property type="project" value="TreeGrafter"/>
</dbReference>
<proteinExistence type="predicted"/>
<comment type="caution">
    <text evidence="2">The sequence shown here is derived from an EMBL/GenBank/DDBJ whole genome shotgun (WGS) entry which is preliminary data.</text>
</comment>
<keyword evidence="3" id="KW-1185">Reference proteome</keyword>
<dbReference type="InterPro" id="IPR007523">
    <property type="entry name" value="NDUFAF3/AAMDC"/>
</dbReference>
<dbReference type="Gene3D" id="3.40.1230.10">
    <property type="entry name" value="MTH938-like"/>
    <property type="match status" value="1"/>
</dbReference>
<reference evidence="2" key="2">
    <citation type="submission" date="2023-05" db="EMBL/GenBank/DDBJ databases">
        <authorList>
            <consortium name="Lawrence Berkeley National Laboratory"/>
            <person name="Steindorff A."/>
            <person name="Hensen N."/>
            <person name="Bonometti L."/>
            <person name="Westerberg I."/>
            <person name="Brannstrom I.O."/>
            <person name="Guillou S."/>
            <person name="Cros-Aarteil S."/>
            <person name="Calhoun S."/>
            <person name="Haridas S."/>
            <person name="Kuo A."/>
            <person name="Mondo S."/>
            <person name="Pangilinan J."/>
            <person name="Riley R."/>
            <person name="Labutti K."/>
            <person name="Andreopoulos B."/>
            <person name="Lipzen A."/>
            <person name="Chen C."/>
            <person name="Yanf M."/>
            <person name="Daum C."/>
            <person name="Ng V."/>
            <person name="Clum A."/>
            <person name="Ohm R."/>
            <person name="Martin F."/>
            <person name="Silar P."/>
            <person name="Natvig D."/>
            <person name="Lalanne C."/>
            <person name="Gautier V."/>
            <person name="Ament-Velasquez S.L."/>
            <person name="Kruys A."/>
            <person name="Hutchinson M.I."/>
            <person name="Powell A.J."/>
            <person name="Barry K."/>
            <person name="Miller A.N."/>
            <person name="Grigoriev I.V."/>
            <person name="Debuchy R."/>
            <person name="Gladieux P."/>
            <person name="Thoren M.H."/>
            <person name="Johannesson H."/>
        </authorList>
    </citation>
    <scope>NUCLEOTIDE SEQUENCE</scope>
    <source>
        <strain evidence="2">CBS 757.83</strain>
    </source>
</reference>
<protein>
    <recommendedName>
        <fullName evidence="4">NADH dehydrogenase [ubiquinone] 1 alpha subcomplex assembly factor 3</fullName>
    </recommendedName>
</protein>
<evidence type="ECO:0008006" key="4">
    <source>
        <dbReference type="Google" id="ProtNLM"/>
    </source>
</evidence>
<dbReference type="PANTHER" id="PTHR21192">
    <property type="entry name" value="NUCLEAR PROTEIN E3-3"/>
    <property type="match status" value="1"/>
</dbReference>